<dbReference type="AlphaFoldDB" id="A0A8H3XBI1"/>
<dbReference type="EMBL" id="WTPW01001335">
    <property type="protein sequence ID" value="KAF0441704.1"/>
    <property type="molecule type" value="Genomic_DNA"/>
</dbReference>
<accession>A0A8H3XBI1</accession>
<dbReference type="InterPro" id="IPR050618">
    <property type="entry name" value="Ubq-SigPath_Reg"/>
</dbReference>
<dbReference type="OrthoDB" id="25503at2759"/>
<proteinExistence type="predicted"/>
<sequence length="145" mass="16052">MDLPTAWNHDDKSSYLSVDESGLRVNYGLGLMAGAVRANYPISPQCKLFYFEVDIINEGENKQIGIGFCDKVVSLNGMPGWYNNSWGYHGDDGKLFCCSGSGIAFRNLKGTLYPCVGLRSQGGSIEVNFGSRKFKFAGTYAYRCW</sequence>
<evidence type="ECO:0000313" key="2">
    <source>
        <dbReference type="EMBL" id="KAF0441704.1"/>
    </source>
</evidence>
<protein>
    <submittedName>
        <fullName evidence="2">SPRY-domain-containing protein</fullName>
    </submittedName>
</protein>
<keyword evidence="3" id="KW-1185">Reference proteome</keyword>
<dbReference type="Pfam" id="PF00622">
    <property type="entry name" value="SPRY"/>
    <property type="match status" value="1"/>
</dbReference>
<dbReference type="InterPro" id="IPR043136">
    <property type="entry name" value="B30.2/SPRY_sf"/>
</dbReference>
<dbReference type="InterPro" id="IPR013320">
    <property type="entry name" value="ConA-like_dom_sf"/>
</dbReference>
<dbReference type="InterPro" id="IPR001870">
    <property type="entry name" value="B30.2/SPRY"/>
</dbReference>
<dbReference type="Gene3D" id="2.60.120.920">
    <property type="match status" value="2"/>
</dbReference>
<dbReference type="PROSITE" id="PS50188">
    <property type="entry name" value="B302_SPRY"/>
    <property type="match status" value="1"/>
</dbReference>
<dbReference type="Proteomes" id="UP000439903">
    <property type="component" value="Unassembled WGS sequence"/>
</dbReference>
<reference evidence="2 3" key="1">
    <citation type="journal article" date="2019" name="Environ. Microbiol.">
        <title>At the nexus of three kingdoms: the genome of the mycorrhizal fungus Gigaspora margarita provides insights into plant, endobacterial and fungal interactions.</title>
        <authorList>
            <person name="Venice F."/>
            <person name="Ghignone S."/>
            <person name="Salvioli di Fossalunga A."/>
            <person name="Amselem J."/>
            <person name="Novero M."/>
            <person name="Xianan X."/>
            <person name="Sedzielewska Toro K."/>
            <person name="Morin E."/>
            <person name="Lipzen A."/>
            <person name="Grigoriev I.V."/>
            <person name="Henrissat B."/>
            <person name="Martin F.M."/>
            <person name="Bonfante P."/>
        </authorList>
    </citation>
    <scope>NUCLEOTIDE SEQUENCE [LARGE SCALE GENOMIC DNA]</scope>
    <source>
        <strain evidence="2 3">BEG34</strain>
    </source>
</reference>
<dbReference type="InterPro" id="IPR003877">
    <property type="entry name" value="SPRY_dom"/>
</dbReference>
<dbReference type="PANTHER" id="PTHR12864">
    <property type="entry name" value="RAN BINDING PROTEIN 9-RELATED"/>
    <property type="match status" value="1"/>
</dbReference>
<evidence type="ECO:0000313" key="3">
    <source>
        <dbReference type="Proteomes" id="UP000439903"/>
    </source>
</evidence>
<name>A0A8H3XBI1_GIGMA</name>
<evidence type="ECO:0000259" key="1">
    <source>
        <dbReference type="PROSITE" id="PS50188"/>
    </source>
</evidence>
<dbReference type="SUPFAM" id="SSF49899">
    <property type="entry name" value="Concanavalin A-like lectins/glucanases"/>
    <property type="match status" value="1"/>
</dbReference>
<feature type="domain" description="B30.2/SPRY" evidence="1">
    <location>
        <begin position="1"/>
        <end position="145"/>
    </location>
</feature>
<gene>
    <name evidence="2" type="ORF">F8M41_003771</name>
</gene>
<comment type="caution">
    <text evidence="2">The sequence shown here is derived from an EMBL/GenBank/DDBJ whole genome shotgun (WGS) entry which is preliminary data.</text>
</comment>
<organism evidence="2 3">
    <name type="scientific">Gigaspora margarita</name>
    <dbReference type="NCBI Taxonomy" id="4874"/>
    <lineage>
        <taxon>Eukaryota</taxon>
        <taxon>Fungi</taxon>
        <taxon>Fungi incertae sedis</taxon>
        <taxon>Mucoromycota</taxon>
        <taxon>Glomeromycotina</taxon>
        <taxon>Glomeromycetes</taxon>
        <taxon>Diversisporales</taxon>
        <taxon>Gigasporaceae</taxon>
        <taxon>Gigaspora</taxon>
    </lineage>
</organism>